<evidence type="ECO:0000256" key="3">
    <source>
        <dbReference type="ARBA" id="ARBA00022833"/>
    </source>
</evidence>
<proteinExistence type="predicted"/>
<keyword evidence="3" id="KW-0862">Zinc</keyword>
<dbReference type="GO" id="GO:0008270">
    <property type="term" value="F:zinc ion binding"/>
    <property type="evidence" value="ECO:0007669"/>
    <property type="project" value="InterPro"/>
</dbReference>
<comment type="cofactor">
    <cofactor evidence="1">
        <name>Zn(2+)</name>
        <dbReference type="ChEBI" id="CHEBI:29105"/>
    </cofactor>
</comment>
<protein>
    <recommendedName>
        <fullName evidence="4">Cobalamin-independent methionine synthase MetE C-terminal/archaeal domain-containing protein</fullName>
    </recommendedName>
</protein>
<feature type="domain" description="Cobalamin-independent methionine synthase MetE C-terminal/archaeal" evidence="4">
    <location>
        <begin position="1"/>
        <end position="49"/>
    </location>
</feature>
<dbReference type="Gene3D" id="3.20.20.210">
    <property type="match status" value="1"/>
</dbReference>
<evidence type="ECO:0000313" key="5">
    <source>
        <dbReference type="EMBL" id="CAI8608464.1"/>
    </source>
</evidence>
<organism evidence="5 6">
    <name type="scientific">Vicia faba</name>
    <name type="common">Broad bean</name>
    <name type="synonym">Faba vulgaris</name>
    <dbReference type="NCBI Taxonomy" id="3906"/>
    <lineage>
        <taxon>Eukaryota</taxon>
        <taxon>Viridiplantae</taxon>
        <taxon>Streptophyta</taxon>
        <taxon>Embryophyta</taxon>
        <taxon>Tracheophyta</taxon>
        <taxon>Spermatophyta</taxon>
        <taxon>Magnoliopsida</taxon>
        <taxon>eudicotyledons</taxon>
        <taxon>Gunneridae</taxon>
        <taxon>Pentapetalae</taxon>
        <taxon>rosids</taxon>
        <taxon>fabids</taxon>
        <taxon>Fabales</taxon>
        <taxon>Fabaceae</taxon>
        <taxon>Papilionoideae</taxon>
        <taxon>50 kb inversion clade</taxon>
        <taxon>NPAAA clade</taxon>
        <taxon>Hologalegina</taxon>
        <taxon>IRL clade</taxon>
        <taxon>Fabeae</taxon>
        <taxon>Vicia</taxon>
    </lineage>
</organism>
<dbReference type="Pfam" id="PF01717">
    <property type="entry name" value="Meth_synt_2"/>
    <property type="match status" value="1"/>
</dbReference>
<keyword evidence="6" id="KW-1185">Reference proteome</keyword>
<sequence>MDANVITIENSISDEKLLYLFREEVIYITGIGPGVYSIHSPRIPPTEEICLSDFLSRVDVVNNHPWTPESRLVTGVLKFKKIYYTFRKNYLMCILRVAYHGRNLKDVVITALIKFKYLYCNIINLFECPSRECLEKSILGAAATNDDAIKIGSPPV</sequence>
<evidence type="ECO:0000256" key="1">
    <source>
        <dbReference type="ARBA" id="ARBA00001947"/>
    </source>
</evidence>
<keyword evidence="2" id="KW-0479">Metal-binding</keyword>
<dbReference type="GO" id="GO:0009086">
    <property type="term" value="P:methionine biosynthetic process"/>
    <property type="evidence" value="ECO:0007669"/>
    <property type="project" value="InterPro"/>
</dbReference>
<evidence type="ECO:0000313" key="6">
    <source>
        <dbReference type="Proteomes" id="UP001157006"/>
    </source>
</evidence>
<dbReference type="AlphaFoldDB" id="A0AAV1AEE1"/>
<gene>
    <name evidence="5" type="ORF">VFH_IV085640</name>
</gene>
<evidence type="ECO:0000256" key="2">
    <source>
        <dbReference type="ARBA" id="ARBA00022723"/>
    </source>
</evidence>
<dbReference type="GO" id="GO:0003871">
    <property type="term" value="F:5-methyltetrahydropteroyltriglutamate-homocysteine S-methyltransferase activity"/>
    <property type="evidence" value="ECO:0007669"/>
    <property type="project" value="InterPro"/>
</dbReference>
<dbReference type="InterPro" id="IPR038071">
    <property type="entry name" value="UROD/MetE-like_sf"/>
</dbReference>
<dbReference type="EMBL" id="OX451739">
    <property type="protein sequence ID" value="CAI8608464.1"/>
    <property type="molecule type" value="Genomic_DNA"/>
</dbReference>
<accession>A0AAV1AEE1</accession>
<dbReference type="PANTHER" id="PTHR30519">
    <property type="entry name" value="5-METHYLTETRAHYDROPTEROYLTRIGLUTAMATE--HOMOCYSTEINE METHYLTRANSFERASE"/>
    <property type="match status" value="1"/>
</dbReference>
<dbReference type="Proteomes" id="UP001157006">
    <property type="component" value="Chromosome 4"/>
</dbReference>
<evidence type="ECO:0000259" key="4">
    <source>
        <dbReference type="Pfam" id="PF01717"/>
    </source>
</evidence>
<name>A0AAV1AEE1_VICFA</name>
<dbReference type="InterPro" id="IPR002629">
    <property type="entry name" value="Met_Synth_C/arc"/>
</dbReference>
<reference evidence="5 6" key="1">
    <citation type="submission" date="2023-01" db="EMBL/GenBank/DDBJ databases">
        <authorList>
            <person name="Kreplak J."/>
        </authorList>
    </citation>
    <scope>NUCLEOTIDE SEQUENCE [LARGE SCALE GENOMIC DNA]</scope>
</reference>